<gene>
    <name evidence="4" type="ORF">FHR82_003211</name>
</gene>
<organism evidence="4 5">
    <name type="scientific">Actinophytocola algeriensis</name>
    <dbReference type="NCBI Taxonomy" id="1768010"/>
    <lineage>
        <taxon>Bacteria</taxon>
        <taxon>Bacillati</taxon>
        <taxon>Actinomycetota</taxon>
        <taxon>Actinomycetes</taxon>
        <taxon>Pseudonocardiales</taxon>
        <taxon>Pseudonocardiaceae</taxon>
    </lineage>
</organism>
<evidence type="ECO:0000313" key="5">
    <source>
        <dbReference type="Proteomes" id="UP000520767"/>
    </source>
</evidence>
<keyword evidence="2 4" id="KW-0378">Hydrolase</keyword>
<dbReference type="PANTHER" id="PTHR11839:SF18">
    <property type="entry name" value="NUDIX HYDROLASE DOMAIN-CONTAINING PROTEIN"/>
    <property type="match status" value="1"/>
</dbReference>
<evidence type="ECO:0000256" key="1">
    <source>
        <dbReference type="ARBA" id="ARBA00001946"/>
    </source>
</evidence>
<dbReference type="InterPro" id="IPR000086">
    <property type="entry name" value="NUDIX_hydrolase_dom"/>
</dbReference>
<keyword evidence="5" id="KW-1185">Reference proteome</keyword>
<dbReference type="GO" id="GO:0006753">
    <property type="term" value="P:nucleoside phosphate metabolic process"/>
    <property type="evidence" value="ECO:0007669"/>
    <property type="project" value="TreeGrafter"/>
</dbReference>
<dbReference type="InterPro" id="IPR015797">
    <property type="entry name" value="NUDIX_hydrolase-like_dom_sf"/>
</dbReference>
<dbReference type="EMBL" id="JACHJQ010000003">
    <property type="protein sequence ID" value="MBB4906991.1"/>
    <property type="molecule type" value="Genomic_DNA"/>
</dbReference>
<feature type="domain" description="Nudix hydrolase" evidence="3">
    <location>
        <begin position="48"/>
        <end position="184"/>
    </location>
</feature>
<dbReference type="SUPFAM" id="SSF55811">
    <property type="entry name" value="Nudix"/>
    <property type="match status" value="1"/>
</dbReference>
<dbReference type="GO" id="GO:0005829">
    <property type="term" value="C:cytosol"/>
    <property type="evidence" value="ECO:0007669"/>
    <property type="project" value="TreeGrafter"/>
</dbReference>
<dbReference type="Pfam" id="PF00293">
    <property type="entry name" value="NUDIX"/>
    <property type="match status" value="1"/>
</dbReference>
<proteinExistence type="predicted"/>
<dbReference type="PROSITE" id="PS51462">
    <property type="entry name" value="NUDIX"/>
    <property type="match status" value="1"/>
</dbReference>
<dbReference type="GO" id="GO:0019693">
    <property type="term" value="P:ribose phosphate metabolic process"/>
    <property type="evidence" value="ECO:0007669"/>
    <property type="project" value="TreeGrafter"/>
</dbReference>
<dbReference type="RefSeq" id="WP_225944028.1">
    <property type="nucleotide sequence ID" value="NZ_JACHJQ010000003.1"/>
</dbReference>
<protein>
    <submittedName>
        <fullName evidence="4">ADP-ribose pyrophosphatase</fullName>
        <ecNumber evidence="4">3.6.1.13</ecNumber>
    </submittedName>
</protein>
<comment type="caution">
    <text evidence="4">The sequence shown here is derived from an EMBL/GenBank/DDBJ whole genome shotgun (WGS) entry which is preliminary data.</text>
</comment>
<dbReference type="Gene3D" id="3.90.79.10">
    <property type="entry name" value="Nucleoside Triphosphate Pyrophosphohydrolase"/>
    <property type="match status" value="1"/>
</dbReference>
<evidence type="ECO:0000259" key="3">
    <source>
        <dbReference type="PROSITE" id="PS51462"/>
    </source>
</evidence>
<evidence type="ECO:0000256" key="2">
    <source>
        <dbReference type="ARBA" id="ARBA00022801"/>
    </source>
</evidence>
<sequence length="188" mass="20704">MTAHVVDEWGGGWTRLNSDVKFASGWFEVRRDETRRPDGSVGHYDHVLAPPAVTVLAVNDGREVAVTRQWIYTHEEPQWRLPAGRIDQRDHTPEAAARRELAEETGVVARRWTGLGAINCADSLSNHRDHAFLATGLTLGENDLEPGEADLEVHWFPAGQLVGMTLEGQLPHAGSTFAVLSAKVRGLL</sequence>
<reference evidence="4 5" key="1">
    <citation type="submission" date="2020-08" db="EMBL/GenBank/DDBJ databases">
        <title>Genomic Encyclopedia of Type Strains, Phase III (KMG-III): the genomes of soil and plant-associated and newly described type strains.</title>
        <authorList>
            <person name="Whitman W."/>
        </authorList>
    </citation>
    <scope>NUCLEOTIDE SEQUENCE [LARGE SCALE GENOMIC DNA]</scope>
    <source>
        <strain evidence="4 5">CECT 8960</strain>
    </source>
</reference>
<dbReference type="GO" id="GO:0047631">
    <property type="term" value="F:ADP-ribose diphosphatase activity"/>
    <property type="evidence" value="ECO:0007669"/>
    <property type="project" value="UniProtKB-EC"/>
</dbReference>
<dbReference type="AlphaFoldDB" id="A0A7W7VE84"/>
<name>A0A7W7VE84_9PSEU</name>
<dbReference type="PANTHER" id="PTHR11839">
    <property type="entry name" value="UDP/ADP-SUGAR PYROPHOSPHATASE"/>
    <property type="match status" value="1"/>
</dbReference>
<evidence type="ECO:0000313" key="4">
    <source>
        <dbReference type="EMBL" id="MBB4906991.1"/>
    </source>
</evidence>
<dbReference type="EC" id="3.6.1.13" evidence="4"/>
<comment type="cofactor">
    <cofactor evidence="1">
        <name>Mg(2+)</name>
        <dbReference type="ChEBI" id="CHEBI:18420"/>
    </cofactor>
</comment>
<dbReference type="Proteomes" id="UP000520767">
    <property type="component" value="Unassembled WGS sequence"/>
</dbReference>
<accession>A0A7W7VE84</accession>